<dbReference type="Pfam" id="PF01032">
    <property type="entry name" value="FecCD"/>
    <property type="match status" value="1"/>
</dbReference>
<keyword evidence="6 8" id="KW-1133">Transmembrane helix</keyword>
<dbReference type="Proteomes" id="UP001208017">
    <property type="component" value="Unassembled WGS sequence"/>
</dbReference>
<evidence type="ECO:0000256" key="7">
    <source>
        <dbReference type="ARBA" id="ARBA00023136"/>
    </source>
</evidence>
<evidence type="ECO:0000256" key="2">
    <source>
        <dbReference type="ARBA" id="ARBA00007935"/>
    </source>
</evidence>
<name>A0ABT3X2Y4_9BACL</name>
<feature type="transmembrane region" description="Helical" evidence="8">
    <location>
        <begin position="21"/>
        <end position="43"/>
    </location>
</feature>
<dbReference type="EMBL" id="JAPMLT010000009">
    <property type="protein sequence ID" value="MCX7571269.1"/>
    <property type="molecule type" value="Genomic_DNA"/>
</dbReference>
<feature type="transmembrane region" description="Helical" evidence="8">
    <location>
        <begin position="77"/>
        <end position="98"/>
    </location>
</feature>
<comment type="caution">
    <text evidence="9">The sequence shown here is derived from an EMBL/GenBank/DDBJ whole genome shotgun (WGS) entry which is preliminary data.</text>
</comment>
<feature type="transmembrane region" description="Helical" evidence="8">
    <location>
        <begin position="251"/>
        <end position="278"/>
    </location>
</feature>
<dbReference type="CDD" id="cd06550">
    <property type="entry name" value="TM_ABC_iron-siderophores_like"/>
    <property type="match status" value="1"/>
</dbReference>
<feature type="transmembrane region" description="Helical" evidence="8">
    <location>
        <begin position="284"/>
        <end position="307"/>
    </location>
</feature>
<dbReference type="RefSeq" id="WP_267152511.1">
    <property type="nucleotide sequence ID" value="NZ_JAPMLT010000009.1"/>
</dbReference>
<reference evidence="9 10" key="1">
    <citation type="submission" date="2022-11" db="EMBL/GenBank/DDBJ databases">
        <title>Study of microbial diversity in lake waters.</title>
        <authorList>
            <person name="Zhang J."/>
        </authorList>
    </citation>
    <scope>NUCLEOTIDE SEQUENCE [LARGE SCALE GENOMIC DNA]</scope>
    <source>
        <strain evidence="9 10">DT12</strain>
    </source>
</reference>
<dbReference type="SUPFAM" id="SSF81345">
    <property type="entry name" value="ABC transporter involved in vitamin B12 uptake, BtuC"/>
    <property type="match status" value="1"/>
</dbReference>
<evidence type="ECO:0000256" key="1">
    <source>
        <dbReference type="ARBA" id="ARBA00004651"/>
    </source>
</evidence>
<evidence type="ECO:0000256" key="4">
    <source>
        <dbReference type="ARBA" id="ARBA00022475"/>
    </source>
</evidence>
<gene>
    <name evidence="9" type="ORF">OS242_15055</name>
</gene>
<evidence type="ECO:0000313" key="10">
    <source>
        <dbReference type="Proteomes" id="UP001208017"/>
    </source>
</evidence>
<evidence type="ECO:0000256" key="5">
    <source>
        <dbReference type="ARBA" id="ARBA00022692"/>
    </source>
</evidence>
<feature type="transmembrane region" description="Helical" evidence="8">
    <location>
        <begin position="208"/>
        <end position="226"/>
    </location>
</feature>
<keyword evidence="10" id="KW-1185">Reference proteome</keyword>
<dbReference type="InterPro" id="IPR000522">
    <property type="entry name" value="ABC_transptr_permease_BtuC"/>
</dbReference>
<feature type="transmembrane region" description="Helical" evidence="8">
    <location>
        <begin position="107"/>
        <end position="125"/>
    </location>
</feature>
<dbReference type="PANTHER" id="PTHR30472">
    <property type="entry name" value="FERRIC ENTEROBACTIN TRANSPORT SYSTEM PERMEASE PROTEIN"/>
    <property type="match status" value="1"/>
</dbReference>
<dbReference type="Gene3D" id="1.10.3470.10">
    <property type="entry name" value="ABC transporter involved in vitamin B12 uptake, BtuC"/>
    <property type="match status" value="1"/>
</dbReference>
<dbReference type="PANTHER" id="PTHR30472:SF24">
    <property type="entry name" value="FERRIC ENTEROBACTIN TRANSPORT SYSTEM PERMEASE PROTEIN FEPG"/>
    <property type="match status" value="1"/>
</dbReference>
<keyword evidence="3" id="KW-0813">Transport</keyword>
<feature type="transmembrane region" description="Helical" evidence="8">
    <location>
        <begin position="319"/>
        <end position="340"/>
    </location>
</feature>
<feature type="transmembrane region" description="Helical" evidence="8">
    <location>
        <begin position="163"/>
        <end position="188"/>
    </location>
</feature>
<protein>
    <submittedName>
        <fullName evidence="9">Iron ABC transporter permease</fullName>
    </submittedName>
</protein>
<dbReference type="InterPro" id="IPR037294">
    <property type="entry name" value="ABC_BtuC-like"/>
</dbReference>
<keyword evidence="7 8" id="KW-0472">Membrane</keyword>
<sequence>MKKYITYRSHRWPVSFLLDRRSLAVTILLAMLTFFVVVVSTGIGELKIAPVDVLRSFFGAGDPAHSIIIQTFRLPRIFTALLVGAALGVAGAIMQGIIRNPLASPDMVGVTGGASVAAVAFITYVPTASIHWLPVAAFVGAGLITLLIYWLSWKDGVTPLRLVLIGVGLGAGLSALTNLMIVLSPIYLTSKAVIWMTGSVYGSNWTNVFTLLPWLAVLLPLAFIMARDVNVQQLGDDIAHGVGSRVEKQRFLLLLISVGLAGSGVAIGGAIGFVGLLAPHIARLLVGPAFGALLPVTACIGGLMVLLADLVARTAFSPLDLPVGIFTSAVGAPFFIYLLYKQRKA</sequence>
<comment type="similarity">
    <text evidence="2">Belongs to the binding-protein-dependent transport system permease family. FecCD subfamily.</text>
</comment>
<comment type="subcellular location">
    <subcellularLocation>
        <location evidence="1">Cell membrane</location>
        <topology evidence="1">Multi-pass membrane protein</topology>
    </subcellularLocation>
</comment>
<evidence type="ECO:0000256" key="3">
    <source>
        <dbReference type="ARBA" id="ARBA00022448"/>
    </source>
</evidence>
<keyword evidence="4" id="KW-1003">Cell membrane</keyword>
<keyword evidence="5 8" id="KW-0812">Transmembrane</keyword>
<evidence type="ECO:0000256" key="6">
    <source>
        <dbReference type="ARBA" id="ARBA00022989"/>
    </source>
</evidence>
<accession>A0ABT3X2Y4</accession>
<feature type="transmembrane region" description="Helical" evidence="8">
    <location>
        <begin position="131"/>
        <end position="151"/>
    </location>
</feature>
<evidence type="ECO:0000256" key="8">
    <source>
        <dbReference type="SAM" id="Phobius"/>
    </source>
</evidence>
<evidence type="ECO:0000313" key="9">
    <source>
        <dbReference type="EMBL" id="MCX7571269.1"/>
    </source>
</evidence>
<proteinExistence type="inferred from homology"/>
<organism evidence="9 10">
    <name type="scientific">Tumebacillus lacus</name>
    <dbReference type="NCBI Taxonomy" id="2995335"/>
    <lineage>
        <taxon>Bacteria</taxon>
        <taxon>Bacillati</taxon>
        <taxon>Bacillota</taxon>
        <taxon>Bacilli</taxon>
        <taxon>Bacillales</taxon>
        <taxon>Alicyclobacillaceae</taxon>
        <taxon>Tumebacillus</taxon>
    </lineage>
</organism>